<dbReference type="AlphaFoldDB" id="A0A172Q648"/>
<keyword evidence="2 4" id="KW-0378">Hydrolase</keyword>
<dbReference type="KEGG" id="spat:A0O21_02265"/>
<dbReference type="InterPro" id="IPR005502">
    <property type="entry name" value="Ribosyl_crysJ1"/>
</dbReference>
<reference evidence="5" key="2">
    <citation type="submission" date="2016-03" db="EMBL/GenBank/DDBJ databases">
        <title>Streptococcus antelopensis sp. nov., isolated from the feces of the Tibetan antelope (Pantholops hodgsonii) in Hoh Xil National Nature Reserve, Qinghai, China.</title>
        <authorList>
            <person name="Bai X."/>
        </authorList>
    </citation>
    <scope>NUCLEOTIDE SEQUENCE [LARGE SCALE GENOMIC DNA]</scope>
    <source>
        <strain evidence="5">TA 26</strain>
    </source>
</reference>
<dbReference type="SUPFAM" id="SSF101478">
    <property type="entry name" value="ADP-ribosylglycohydrolase"/>
    <property type="match status" value="1"/>
</dbReference>
<dbReference type="PANTHER" id="PTHR16222:SF24">
    <property type="entry name" value="ADP-RIBOSYLHYDROLASE ARH3"/>
    <property type="match status" value="1"/>
</dbReference>
<dbReference type="Proteomes" id="UP000077317">
    <property type="component" value="Chromosome"/>
</dbReference>
<dbReference type="RefSeq" id="WP_067060612.1">
    <property type="nucleotide sequence ID" value="NZ_CP014699.1"/>
</dbReference>
<dbReference type="Pfam" id="PF03747">
    <property type="entry name" value="ADP_ribosyl_GH"/>
    <property type="match status" value="1"/>
</dbReference>
<gene>
    <name evidence="4" type="ORF">A0O21_02265</name>
</gene>
<dbReference type="Gene3D" id="1.10.4080.10">
    <property type="entry name" value="ADP-ribosylation/Crystallin J1"/>
    <property type="match status" value="1"/>
</dbReference>
<dbReference type="OrthoDB" id="9798107at2"/>
<sequence>MNKLRAAVYGLVVGDALGFPVEFKKRGSFYVEEMTGFGTYNQPPGTWSDDSSMTLATCDSIREMGRIDLDDLRRRFENWLFHSAYRAGESLFDYGRTTYEALKGGCGINDYQANGNGSLMRIIPLAFLDVSDSEIEAVSALTHAHPISKEACCIYINIARHLLAGQDLSAILKGLEVSAPFADLKNLEVLPESQVSSSGFVIHTLQASLWCLLQTSSFSEAVLRAVNLGDDSDTTGAVTGALAGIVYGYEAIPKNWIAELRNKELIERCLFDTNLMSHQ</sequence>
<evidence type="ECO:0000256" key="2">
    <source>
        <dbReference type="ARBA" id="ARBA00022801"/>
    </source>
</evidence>
<evidence type="ECO:0000313" key="5">
    <source>
        <dbReference type="Proteomes" id="UP000077317"/>
    </source>
</evidence>
<feature type="binding site" evidence="3">
    <location>
        <position position="231"/>
    </location>
    <ligand>
        <name>Mg(2+)</name>
        <dbReference type="ChEBI" id="CHEBI:18420"/>
        <label>1</label>
    </ligand>
</feature>
<feature type="binding site" evidence="3">
    <location>
        <position position="233"/>
    </location>
    <ligand>
        <name>Mg(2+)</name>
        <dbReference type="ChEBI" id="CHEBI:18420"/>
        <label>1</label>
    </ligand>
</feature>
<comment type="similarity">
    <text evidence="1">Belongs to the ADP-ribosylglycohydrolase family.</text>
</comment>
<name>A0A172Q648_9STRE</name>
<dbReference type="EMBL" id="CP014699">
    <property type="protein sequence ID" value="AND78926.1"/>
    <property type="molecule type" value="Genomic_DNA"/>
</dbReference>
<organism evidence="4 5">
    <name type="scientific">Streptococcus pantholopis</name>
    <dbReference type="NCBI Taxonomy" id="1811193"/>
    <lineage>
        <taxon>Bacteria</taxon>
        <taxon>Bacillati</taxon>
        <taxon>Bacillota</taxon>
        <taxon>Bacilli</taxon>
        <taxon>Lactobacillales</taxon>
        <taxon>Streptococcaceae</taxon>
        <taxon>Streptococcus</taxon>
    </lineage>
</organism>
<dbReference type="InterPro" id="IPR036705">
    <property type="entry name" value="Ribosyl_crysJ1_sf"/>
</dbReference>
<accession>A0A172Q648</accession>
<feature type="binding site" evidence="3">
    <location>
        <position position="234"/>
    </location>
    <ligand>
        <name>Mg(2+)</name>
        <dbReference type="ChEBI" id="CHEBI:18420"/>
        <label>1</label>
    </ligand>
</feature>
<feature type="binding site" evidence="3">
    <location>
        <position position="50"/>
    </location>
    <ligand>
        <name>Mg(2+)</name>
        <dbReference type="ChEBI" id="CHEBI:18420"/>
        <label>1</label>
    </ligand>
</feature>
<dbReference type="GO" id="GO:0016787">
    <property type="term" value="F:hydrolase activity"/>
    <property type="evidence" value="ECO:0007669"/>
    <property type="project" value="UniProtKB-KW"/>
</dbReference>
<protein>
    <submittedName>
        <fullName evidence="4">ADP-ribosylglycohydrolase</fullName>
    </submittedName>
</protein>
<reference evidence="4 5" key="1">
    <citation type="journal article" date="2016" name="Int. J. Syst. Evol. Microbiol.">
        <title>Streptococcuspantholopis sp. nov., isolated from faeces of the Tibetan antelope (Pantholops hodgsonii).</title>
        <authorList>
            <person name="Bai X."/>
            <person name="Xiong Y."/>
            <person name="Lu S."/>
            <person name="Jin D."/>
            <person name="Lai X."/>
            <person name="Yang J."/>
            <person name="Niu L."/>
            <person name="Hu S."/>
            <person name="Meng X."/>
            <person name="Pu J."/>
            <person name="Ye C."/>
            <person name="Xu J."/>
        </authorList>
    </citation>
    <scope>NUCLEOTIDE SEQUENCE [LARGE SCALE GENOMIC DNA]</scope>
    <source>
        <strain evidence="4 5">TA 26</strain>
    </source>
</reference>
<feature type="binding site" evidence="3">
    <location>
        <position position="48"/>
    </location>
    <ligand>
        <name>Mg(2+)</name>
        <dbReference type="ChEBI" id="CHEBI:18420"/>
        <label>1</label>
    </ligand>
</feature>
<dbReference type="GO" id="GO:0046872">
    <property type="term" value="F:metal ion binding"/>
    <property type="evidence" value="ECO:0007669"/>
    <property type="project" value="UniProtKB-KW"/>
</dbReference>
<keyword evidence="3" id="KW-0460">Magnesium</keyword>
<keyword evidence="3" id="KW-0479">Metal-binding</keyword>
<evidence type="ECO:0000313" key="4">
    <source>
        <dbReference type="EMBL" id="AND78926.1"/>
    </source>
</evidence>
<evidence type="ECO:0000256" key="1">
    <source>
        <dbReference type="ARBA" id="ARBA00010702"/>
    </source>
</evidence>
<keyword evidence="5" id="KW-1185">Reference proteome</keyword>
<feature type="binding site" evidence="3">
    <location>
        <position position="49"/>
    </location>
    <ligand>
        <name>Mg(2+)</name>
        <dbReference type="ChEBI" id="CHEBI:18420"/>
        <label>1</label>
    </ligand>
</feature>
<dbReference type="PANTHER" id="PTHR16222">
    <property type="entry name" value="ADP-RIBOSYLGLYCOHYDROLASE"/>
    <property type="match status" value="1"/>
</dbReference>
<proteinExistence type="inferred from homology"/>
<dbReference type="InterPro" id="IPR050792">
    <property type="entry name" value="ADP-ribosylglycohydrolase"/>
</dbReference>
<evidence type="ECO:0000256" key="3">
    <source>
        <dbReference type="PIRSR" id="PIRSR605502-1"/>
    </source>
</evidence>
<comment type="cofactor">
    <cofactor evidence="3">
        <name>Mg(2+)</name>
        <dbReference type="ChEBI" id="CHEBI:18420"/>
    </cofactor>
    <text evidence="3">Binds 2 magnesium ions per subunit.</text>
</comment>